<keyword evidence="2" id="KW-0808">Transferase</keyword>
<dbReference type="AlphaFoldDB" id="A0A0K2TC45"/>
<protein>
    <submittedName>
        <fullName evidence="2">Sulfotransferase 1C2like [Musca domestica]</fullName>
    </submittedName>
</protein>
<name>A0A0K2TC45_LEPSM</name>
<dbReference type="SUPFAM" id="SSF52540">
    <property type="entry name" value="P-loop containing nucleoside triphosphate hydrolases"/>
    <property type="match status" value="1"/>
</dbReference>
<dbReference type="Gene3D" id="3.40.50.300">
    <property type="entry name" value="P-loop containing nucleotide triphosphate hydrolases"/>
    <property type="match status" value="1"/>
</dbReference>
<evidence type="ECO:0000259" key="1">
    <source>
        <dbReference type="Pfam" id="PF00685"/>
    </source>
</evidence>
<dbReference type="InterPro" id="IPR027417">
    <property type="entry name" value="P-loop_NTPase"/>
</dbReference>
<sequence>MKGDAKPAIRILSFILKSMIKLCHKCFHNFETRDDDNWIVSFPKCGSAWLRELVWCFKNNMDFEKASTIHQGERIPFIEKGNFGLRFKNAGWTEIYIKKKIT</sequence>
<evidence type="ECO:0000313" key="2">
    <source>
        <dbReference type="EMBL" id="CDW23583.1"/>
    </source>
</evidence>
<reference evidence="2" key="1">
    <citation type="submission" date="2014-05" db="EMBL/GenBank/DDBJ databases">
        <authorList>
            <person name="Chronopoulou M."/>
        </authorList>
    </citation>
    <scope>NUCLEOTIDE SEQUENCE</scope>
    <source>
        <tissue evidence="2">Whole organism</tissue>
    </source>
</reference>
<organism evidence="2">
    <name type="scientific">Lepeophtheirus salmonis</name>
    <name type="common">Salmon louse</name>
    <name type="synonym">Caligus salmonis</name>
    <dbReference type="NCBI Taxonomy" id="72036"/>
    <lineage>
        <taxon>Eukaryota</taxon>
        <taxon>Metazoa</taxon>
        <taxon>Ecdysozoa</taxon>
        <taxon>Arthropoda</taxon>
        <taxon>Crustacea</taxon>
        <taxon>Multicrustacea</taxon>
        <taxon>Hexanauplia</taxon>
        <taxon>Copepoda</taxon>
        <taxon>Siphonostomatoida</taxon>
        <taxon>Caligidae</taxon>
        <taxon>Lepeophtheirus</taxon>
    </lineage>
</organism>
<dbReference type="InterPro" id="IPR000863">
    <property type="entry name" value="Sulfotransferase_dom"/>
</dbReference>
<dbReference type="GO" id="GO:0008146">
    <property type="term" value="F:sulfotransferase activity"/>
    <property type="evidence" value="ECO:0007669"/>
    <property type="project" value="InterPro"/>
</dbReference>
<dbReference type="EMBL" id="HACA01006222">
    <property type="protein sequence ID" value="CDW23583.1"/>
    <property type="molecule type" value="Transcribed_RNA"/>
</dbReference>
<proteinExistence type="predicted"/>
<feature type="domain" description="Sulfotransferase" evidence="1">
    <location>
        <begin position="34"/>
        <end position="80"/>
    </location>
</feature>
<dbReference type="Pfam" id="PF00685">
    <property type="entry name" value="Sulfotransfer_1"/>
    <property type="match status" value="1"/>
</dbReference>
<accession>A0A0K2TC45</accession>